<feature type="compositionally biased region" description="Polar residues" evidence="1">
    <location>
        <begin position="209"/>
        <end position="225"/>
    </location>
</feature>
<evidence type="ECO:0000256" key="1">
    <source>
        <dbReference type="SAM" id="MobiDB-lite"/>
    </source>
</evidence>
<organism evidence="2 3">
    <name type="scientific">Rangifer tarandus platyrhynchus</name>
    <name type="common">Svalbard reindeer</name>
    <dbReference type="NCBI Taxonomy" id="3082113"/>
    <lineage>
        <taxon>Eukaryota</taxon>
        <taxon>Metazoa</taxon>
        <taxon>Chordata</taxon>
        <taxon>Craniata</taxon>
        <taxon>Vertebrata</taxon>
        <taxon>Euteleostomi</taxon>
        <taxon>Mammalia</taxon>
        <taxon>Eutheria</taxon>
        <taxon>Laurasiatheria</taxon>
        <taxon>Artiodactyla</taxon>
        <taxon>Ruminantia</taxon>
        <taxon>Pecora</taxon>
        <taxon>Cervidae</taxon>
        <taxon>Odocoileinae</taxon>
        <taxon>Rangifer</taxon>
    </lineage>
</organism>
<proteinExistence type="predicted"/>
<dbReference type="EMBL" id="OX459952">
    <property type="protein sequence ID" value="CAI9157585.1"/>
    <property type="molecule type" value="Genomic_DNA"/>
</dbReference>
<reference evidence="2" key="1">
    <citation type="submission" date="2023-04" db="EMBL/GenBank/DDBJ databases">
        <authorList>
            <consortium name="ELIXIR-Norway"/>
        </authorList>
    </citation>
    <scope>NUCLEOTIDE SEQUENCE [LARGE SCALE GENOMIC DNA]</scope>
</reference>
<protein>
    <submittedName>
        <fullName evidence="2">Uncharacterized protein</fullName>
    </submittedName>
</protein>
<dbReference type="Proteomes" id="UP001176941">
    <property type="component" value="Chromosome 16"/>
</dbReference>
<feature type="compositionally biased region" description="Basic and acidic residues" evidence="1">
    <location>
        <begin position="198"/>
        <end position="208"/>
    </location>
</feature>
<feature type="region of interest" description="Disordered" evidence="1">
    <location>
        <begin position="182"/>
        <end position="234"/>
    </location>
</feature>
<sequence length="282" mass="29995">MGQEAACQVLLPAERSPPGTRPPSQGALVEPQMGREAPRTAFIGWAKLFQQERCTGNDGPKVQAVLRTRALGQESSTGHLRRLDVTPPADTTVSHIGQASAQRCGAHSYPLPSKSTTDLPQALCSQSRLAKNPGSRYGKLFGPNPRWRKQLVLQLGPGGDDTGPGLISSCLPDCCPVGLPSDSQRRAKAKPSVQADQRVQEARGDHSTRAQALTSGSAEQAPGSQTQGGGPPALKDGVLMNCPCPLRWLKPRMSLTHRLEILQGFKPAESGNSLITAREIPP</sequence>
<evidence type="ECO:0000313" key="3">
    <source>
        <dbReference type="Proteomes" id="UP001176941"/>
    </source>
</evidence>
<feature type="region of interest" description="Disordered" evidence="1">
    <location>
        <begin position="1"/>
        <end position="34"/>
    </location>
</feature>
<name>A0ABN8Y7P2_RANTA</name>
<accession>A0ABN8Y7P2</accession>
<keyword evidence="3" id="KW-1185">Reference proteome</keyword>
<evidence type="ECO:0000313" key="2">
    <source>
        <dbReference type="EMBL" id="CAI9157585.1"/>
    </source>
</evidence>
<gene>
    <name evidence="2" type="ORF">MRATA1EN1_LOCUS6547</name>
</gene>